<protein>
    <recommendedName>
        <fullName evidence="2">BHLH domain-containing protein</fullName>
    </recommendedName>
</protein>
<evidence type="ECO:0000259" key="2">
    <source>
        <dbReference type="PROSITE" id="PS50888"/>
    </source>
</evidence>
<proteinExistence type="predicted"/>
<evidence type="ECO:0000256" key="1">
    <source>
        <dbReference type="SAM" id="MobiDB-lite"/>
    </source>
</evidence>
<gene>
    <name evidence="3" type="ORF">BDV96DRAFT_342830</name>
</gene>
<sequence>MDSYASPYPVVANTVCSRTDEPFSFDEAYFADVVATQPDQPLTTFLDCDSMIEPDTSAEFRTSVSSVPKDQAGVSSTNMASRNLDRRSFPIFTDTFFNQPNEFDILFDPCPTTFNQRSLSIHSSTRPRQDSPTPSLCGDGPQYLHSSTSTSTTSATLPTKQIPAHPERKSSRPRLPLRRSSSSTASSKCQRIPHNQVERKYRDGLNSQLERLRRAVPTLLQGDGQPRSSKAMVLVRAIEYIRKIEREGGELAEENERLRARGGRGIRKK</sequence>
<dbReference type="AlphaFoldDB" id="A0A6A5ZJ71"/>
<feature type="region of interest" description="Disordered" evidence="1">
    <location>
        <begin position="118"/>
        <end position="196"/>
    </location>
</feature>
<dbReference type="Proteomes" id="UP000799770">
    <property type="component" value="Unassembled WGS sequence"/>
</dbReference>
<dbReference type="EMBL" id="ML977315">
    <property type="protein sequence ID" value="KAF2119315.1"/>
    <property type="molecule type" value="Genomic_DNA"/>
</dbReference>
<dbReference type="PANTHER" id="PTHR47336">
    <property type="entry name" value="TRANSCRIPTION FACTOR HMS1-RELATED"/>
    <property type="match status" value="1"/>
</dbReference>
<dbReference type="InterPro" id="IPR052099">
    <property type="entry name" value="Regulatory_TF_Diverse"/>
</dbReference>
<feature type="compositionally biased region" description="Low complexity" evidence="1">
    <location>
        <begin position="146"/>
        <end position="156"/>
    </location>
</feature>
<evidence type="ECO:0000313" key="4">
    <source>
        <dbReference type="Proteomes" id="UP000799770"/>
    </source>
</evidence>
<dbReference type="SMART" id="SM00353">
    <property type="entry name" value="HLH"/>
    <property type="match status" value="1"/>
</dbReference>
<keyword evidence="4" id="KW-1185">Reference proteome</keyword>
<dbReference type="OrthoDB" id="2133190at2759"/>
<dbReference type="SUPFAM" id="SSF47459">
    <property type="entry name" value="HLH, helix-loop-helix DNA-binding domain"/>
    <property type="match status" value="1"/>
</dbReference>
<feature type="domain" description="BHLH" evidence="2">
    <location>
        <begin position="189"/>
        <end position="244"/>
    </location>
</feature>
<organism evidence="3 4">
    <name type="scientific">Lophiotrema nucula</name>
    <dbReference type="NCBI Taxonomy" id="690887"/>
    <lineage>
        <taxon>Eukaryota</taxon>
        <taxon>Fungi</taxon>
        <taxon>Dikarya</taxon>
        <taxon>Ascomycota</taxon>
        <taxon>Pezizomycotina</taxon>
        <taxon>Dothideomycetes</taxon>
        <taxon>Pleosporomycetidae</taxon>
        <taxon>Pleosporales</taxon>
        <taxon>Lophiotremataceae</taxon>
        <taxon>Lophiotrema</taxon>
    </lineage>
</organism>
<dbReference type="GO" id="GO:0046983">
    <property type="term" value="F:protein dimerization activity"/>
    <property type="evidence" value="ECO:0007669"/>
    <property type="project" value="InterPro"/>
</dbReference>
<accession>A0A6A5ZJ71</accession>
<dbReference type="InterPro" id="IPR036638">
    <property type="entry name" value="HLH_DNA-bd_sf"/>
</dbReference>
<name>A0A6A5ZJ71_9PLEO</name>
<dbReference type="Pfam" id="PF00010">
    <property type="entry name" value="HLH"/>
    <property type="match status" value="1"/>
</dbReference>
<dbReference type="PROSITE" id="PS50888">
    <property type="entry name" value="BHLH"/>
    <property type="match status" value="1"/>
</dbReference>
<feature type="compositionally biased region" description="Polar residues" evidence="1">
    <location>
        <begin position="118"/>
        <end position="134"/>
    </location>
</feature>
<feature type="compositionally biased region" description="Low complexity" evidence="1">
    <location>
        <begin position="178"/>
        <end position="188"/>
    </location>
</feature>
<dbReference type="PANTHER" id="PTHR47336:SF2">
    <property type="entry name" value="TRANSCRIPTION FACTOR HMS1-RELATED"/>
    <property type="match status" value="1"/>
</dbReference>
<dbReference type="InterPro" id="IPR011598">
    <property type="entry name" value="bHLH_dom"/>
</dbReference>
<feature type="region of interest" description="Disordered" evidence="1">
    <location>
        <begin position="60"/>
        <end position="79"/>
    </location>
</feature>
<dbReference type="Gene3D" id="4.10.280.10">
    <property type="entry name" value="Helix-loop-helix DNA-binding domain"/>
    <property type="match status" value="1"/>
</dbReference>
<dbReference type="CDD" id="cd11395">
    <property type="entry name" value="bHLHzip_SREBP_like"/>
    <property type="match status" value="1"/>
</dbReference>
<reference evidence="3" key="1">
    <citation type="journal article" date="2020" name="Stud. Mycol.">
        <title>101 Dothideomycetes genomes: a test case for predicting lifestyles and emergence of pathogens.</title>
        <authorList>
            <person name="Haridas S."/>
            <person name="Albert R."/>
            <person name="Binder M."/>
            <person name="Bloem J."/>
            <person name="Labutti K."/>
            <person name="Salamov A."/>
            <person name="Andreopoulos B."/>
            <person name="Baker S."/>
            <person name="Barry K."/>
            <person name="Bills G."/>
            <person name="Bluhm B."/>
            <person name="Cannon C."/>
            <person name="Castanera R."/>
            <person name="Culley D."/>
            <person name="Daum C."/>
            <person name="Ezra D."/>
            <person name="Gonzalez J."/>
            <person name="Henrissat B."/>
            <person name="Kuo A."/>
            <person name="Liang C."/>
            <person name="Lipzen A."/>
            <person name="Lutzoni F."/>
            <person name="Magnuson J."/>
            <person name="Mondo S."/>
            <person name="Nolan M."/>
            <person name="Ohm R."/>
            <person name="Pangilinan J."/>
            <person name="Park H.-J."/>
            <person name="Ramirez L."/>
            <person name="Alfaro M."/>
            <person name="Sun H."/>
            <person name="Tritt A."/>
            <person name="Yoshinaga Y."/>
            <person name="Zwiers L.-H."/>
            <person name="Turgeon B."/>
            <person name="Goodwin S."/>
            <person name="Spatafora J."/>
            <person name="Crous P."/>
            <person name="Grigoriev I."/>
        </authorList>
    </citation>
    <scope>NUCLEOTIDE SEQUENCE</scope>
    <source>
        <strain evidence="3">CBS 627.86</strain>
    </source>
</reference>
<evidence type="ECO:0000313" key="3">
    <source>
        <dbReference type="EMBL" id="KAF2119315.1"/>
    </source>
</evidence>